<keyword evidence="5 19" id="KW-0808">Transferase</keyword>
<dbReference type="InterPro" id="IPR002421">
    <property type="entry name" value="5-3_exonuclease"/>
</dbReference>
<evidence type="ECO:0000256" key="18">
    <source>
        <dbReference type="NCBIfam" id="TIGR00593"/>
    </source>
</evidence>
<dbReference type="CDD" id="cd09859">
    <property type="entry name" value="PIN_53EXO"/>
    <property type="match status" value="1"/>
</dbReference>
<evidence type="ECO:0000256" key="6">
    <source>
        <dbReference type="ARBA" id="ARBA00022695"/>
    </source>
</evidence>
<dbReference type="PANTHER" id="PTHR10133">
    <property type="entry name" value="DNA POLYMERASE I"/>
    <property type="match status" value="1"/>
</dbReference>
<dbReference type="FunFam" id="1.10.150.20:FF:000003">
    <property type="entry name" value="DNA polymerase I"/>
    <property type="match status" value="1"/>
</dbReference>
<dbReference type="SUPFAM" id="SSF88723">
    <property type="entry name" value="PIN domain-like"/>
    <property type="match status" value="1"/>
</dbReference>
<dbReference type="SUPFAM" id="SSF56672">
    <property type="entry name" value="DNA/RNA polymerases"/>
    <property type="match status" value="1"/>
</dbReference>
<dbReference type="InterPro" id="IPR008918">
    <property type="entry name" value="HhH2"/>
</dbReference>
<evidence type="ECO:0000259" key="22">
    <source>
        <dbReference type="SMART" id="SM00482"/>
    </source>
</evidence>
<evidence type="ECO:0000313" key="23">
    <source>
        <dbReference type="EMBL" id="NOU51118.1"/>
    </source>
</evidence>
<evidence type="ECO:0000256" key="12">
    <source>
        <dbReference type="ARBA" id="ARBA00022839"/>
    </source>
</evidence>
<evidence type="ECO:0000256" key="2">
    <source>
        <dbReference type="ARBA" id="ARBA00011541"/>
    </source>
</evidence>
<dbReference type="Gene3D" id="3.40.50.1010">
    <property type="entry name" value="5'-nuclease"/>
    <property type="match status" value="1"/>
</dbReference>
<sequence>MSSIPENPLILVDGSSYLFRAYHAPPHLTNSKGEATGAIYGVINMLKSLLKQYQPSHMVVVFDAKGPTFRNEMYSEYKAHRPPMPDDLRTQIQPIHDIIKAMGLPLVSISGVEADDVIGTFARIASEQKRHVLISTGDKDMAQLVNEHVTLINTMTNTVLDPQGVVDKFGIGPELIIDYLALMGDKVDNIPGVPGVGEKTALAMLQGIGSIDALYERLDDIAGLGFRGSKTMAKKLAEHKEQLALSYELATIKLDVDVEQDLDKFAIGEVNKDQLIELYAQCEFKRWLSELLEGTAGNNKADIADVEGQSSAPTLKQIEAHYETILTEAQLDTWLAKLRAAELIAFDTETTSLDYMQADLVGMSFAVAAGEAAYLPIGHDYLGAPEQLSKSVVFEKVAPLLADPAVKKVGQNLKYDKSVLARAGLELNGIAFDTMLESYVFNSVGTRHDMDSLALKFLGHKNISFEDIAGKGKSQLTFNQIELEKAAPYAAEDADITLRLHQHLWPLLQQQKELLVVFNDIELPLLSVLSDIERTGVKIDSDMLAKQSVELAQRLEEIEKEAFELAGEEFNLSSPKQLQVILFDKQGLPVIKKTPKGAPSTAEEVLQELAHDYPLPKLIIEHRGLAKLKSTYTDKLPKLVNPETGRVHTSYHQAVTATGRLSSSDPNLQNIPIRNEAGRRIRQAFIADAGKQILAADYSQIELRIMAHLSQDKGLLSAFAHGKDVHSATASEVFSVPLEEVTSDMRRKAKAVNFGLIYGMSAFGLSRQLDIPRHEAQHYMDKYFERFPGVLEYMERTREEAAEKGYVETLFGRRLHLPDIKARNGARRKAAERAAINAPMQGTAADIIKKAMLKVSDWLHTQSSDDIKLLMQVHDELVFEVAKDKVVQFSATICQLMSDAATLDVPLLVEADYGENWDQAH</sequence>
<dbReference type="Gene3D" id="3.30.420.10">
    <property type="entry name" value="Ribonuclease H-like superfamily/Ribonuclease H"/>
    <property type="match status" value="1"/>
</dbReference>
<name>A0A849VEA7_9GAMM</name>
<proteinExistence type="inferred from homology"/>
<dbReference type="SMART" id="SM00482">
    <property type="entry name" value="POLAc"/>
    <property type="match status" value="1"/>
</dbReference>
<dbReference type="Pfam" id="PF00476">
    <property type="entry name" value="DNA_pol_A"/>
    <property type="match status" value="1"/>
</dbReference>
<keyword evidence="11 19" id="KW-0378">Hydrolase</keyword>
<keyword evidence="14" id="KW-0630">Potassium</keyword>
<dbReference type="SMART" id="SM00279">
    <property type="entry name" value="HhH2"/>
    <property type="match status" value="1"/>
</dbReference>
<dbReference type="FunFam" id="3.40.50.1010:FF:000001">
    <property type="entry name" value="DNA polymerase I"/>
    <property type="match status" value="1"/>
</dbReference>
<dbReference type="InterPro" id="IPR036279">
    <property type="entry name" value="5-3_exonuclease_C_sf"/>
</dbReference>
<keyword evidence="12 19" id="KW-0269">Exonuclease</keyword>
<keyword evidence="16 19" id="KW-0234">DNA repair</keyword>
<dbReference type="AlphaFoldDB" id="A0A849VEA7"/>
<feature type="domain" description="3'-5' exonuclease" evidence="20">
    <location>
        <begin position="322"/>
        <end position="509"/>
    </location>
</feature>
<comment type="function">
    <text evidence="19">In addition to polymerase activity, this DNA polymerase exhibits 3'-5' and 5'-3' exonuclease activity.</text>
</comment>
<dbReference type="Proteomes" id="UP000586305">
    <property type="component" value="Unassembled WGS sequence"/>
</dbReference>
<comment type="similarity">
    <text evidence="1 19">Belongs to the DNA polymerase type-A family.</text>
</comment>
<dbReference type="SUPFAM" id="SSF53098">
    <property type="entry name" value="Ribonuclease H-like"/>
    <property type="match status" value="1"/>
</dbReference>
<dbReference type="FunFam" id="1.10.150.20:FF:000002">
    <property type="entry name" value="DNA polymerase I"/>
    <property type="match status" value="1"/>
</dbReference>
<dbReference type="PRINTS" id="PR00868">
    <property type="entry name" value="DNAPOLI"/>
</dbReference>
<organism evidence="23 24">
    <name type="scientific">Pseudoalteromonas caenipelagi</name>
    <dbReference type="NCBI Taxonomy" id="2726988"/>
    <lineage>
        <taxon>Bacteria</taxon>
        <taxon>Pseudomonadati</taxon>
        <taxon>Pseudomonadota</taxon>
        <taxon>Gammaproteobacteria</taxon>
        <taxon>Alteromonadales</taxon>
        <taxon>Pseudoalteromonadaceae</taxon>
        <taxon>Pseudoalteromonas</taxon>
    </lineage>
</organism>
<dbReference type="GO" id="GO:0008408">
    <property type="term" value="F:3'-5' exonuclease activity"/>
    <property type="evidence" value="ECO:0007669"/>
    <property type="project" value="UniProtKB-UniRule"/>
</dbReference>
<evidence type="ECO:0000259" key="21">
    <source>
        <dbReference type="SMART" id="SM00475"/>
    </source>
</evidence>
<dbReference type="InterPro" id="IPR036397">
    <property type="entry name" value="RNaseH_sf"/>
</dbReference>
<dbReference type="InterPro" id="IPR002562">
    <property type="entry name" value="3'-5'_exonuclease_dom"/>
</dbReference>
<dbReference type="Pfam" id="PF01367">
    <property type="entry name" value="5_3_exonuc"/>
    <property type="match status" value="1"/>
</dbReference>
<feature type="domain" description="DNA-directed DNA polymerase family A palm" evidence="22">
    <location>
        <begin position="678"/>
        <end position="885"/>
    </location>
</feature>
<dbReference type="InterPro" id="IPR012337">
    <property type="entry name" value="RNaseH-like_sf"/>
</dbReference>
<dbReference type="CDD" id="cd06139">
    <property type="entry name" value="DNA_polA_I_Ecoli_like_exo"/>
    <property type="match status" value="1"/>
</dbReference>
<evidence type="ECO:0000256" key="15">
    <source>
        <dbReference type="ARBA" id="ARBA00023125"/>
    </source>
</evidence>
<dbReference type="NCBIfam" id="TIGR00593">
    <property type="entry name" value="pola"/>
    <property type="match status" value="1"/>
</dbReference>
<dbReference type="CDD" id="cd09898">
    <property type="entry name" value="H3TH_53EXO"/>
    <property type="match status" value="1"/>
</dbReference>
<dbReference type="PROSITE" id="PS00447">
    <property type="entry name" value="DNA_POLYMERASE_A"/>
    <property type="match status" value="1"/>
</dbReference>
<dbReference type="FunFam" id="1.20.1060.10:FF:000001">
    <property type="entry name" value="DNA polymerase I"/>
    <property type="match status" value="1"/>
</dbReference>
<evidence type="ECO:0000256" key="13">
    <source>
        <dbReference type="ARBA" id="ARBA00022932"/>
    </source>
</evidence>
<evidence type="ECO:0000256" key="4">
    <source>
        <dbReference type="ARBA" id="ARBA00020311"/>
    </source>
</evidence>
<evidence type="ECO:0000256" key="11">
    <source>
        <dbReference type="ARBA" id="ARBA00022801"/>
    </source>
</evidence>
<dbReference type="NCBIfam" id="NF004397">
    <property type="entry name" value="PRK05755.1"/>
    <property type="match status" value="1"/>
</dbReference>
<evidence type="ECO:0000256" key="17">
    <source>
        <dbReference type="ARBA" id="ARBA00049244"/>
    </source>
</evidence>
<protein>
    <recommendedName>
        <fullName evidence="4 18">DNA polymerase I</fullName>
        <ecNumber evidence="3 18">2.7.7.7</ecNumber>
    </recommendedName>
</protein>
<dbReference type="GO" id="GO:0006302">
    <property type="term" value="P:double-strand break repair"/>
    <property type="evidence" value="ECO:0007669"/>
    <property type="project" value="TreeGrafter"/>
</dbReference>
<reference evidence="23 24" key="1">
    <citation type="submission" date="2020-04" db="EMBL/GenBank/DDBJ databases">
        <title>Pseudoalteromonas caenipelagi sp. nov., isolated from a tidal flat.</title>
        <authorList>
            <person name="Park S."/>
            <person name="Yoon J.-H."/>
        </authorList>
    </citation>
    <scope>NUCLEOTIDE SEQUENCE [LARGE SCALE GENOMIC DNA]</scope>
    <source>
        <strain evidence="23 24">JBTF-M23</strain>
    </source>
</reference>
<dbReference type="GO" id="GO:0003677">
    <property type="term" value="F:DNA binding"/>
    <property type="evidence" value="ECO:0007669"/>
    <property type="project" value="UniProtKB-UniRule"/>
</dbReference>
<dbReference type="GO" id="GO:0006261">
    <property type="term" value="P:DNA-templated DNA replication"/>
    <property type="evidence" value="ECO:0007669"/>
    <property type="project" value="UniProtKB-UniRule"/>
</dbReference>
<keyword evidence="8" id="KW-0540">Nuclease</keyword>
<dbReference type="InterPro" id="IPR019760">
    <property type="entry name" value="DNA-dir_DNA_pol_A_CS"/>
</dbReference>
<keyword evidence="24" id="KW-1185">Reference proteome</keyword>
<dbReference type="Gene3D" id="3.30.70.370">
    <property type="match status" value="1"/>
</dbReference>
<dbReference type="InterPro" id="IPR020045">
    <property type="entry name" value="DNA_polI_H3TH"/>
</dbReference>
<keyword evidence="13 19" id="KW-0239">DNA-directed DNA polymerase</keyword>
<feature type="domain" description="5'-3' exonuclease" evidence="21">
    <location>
        <begin position="7"/>
        <end position="268"/>
    </location>
</feature>
<dbReference type="SMART" id="SM00475">
    <property type="entry name" value="53EXOc"/>
    <property type="match status" value="1"/>
</dbReference>
<evidence type="ECO:0000256" key="5">
    <source>
        <dbReference type="ARBA" id="ARBA00022679"/>
    </source>
</evidence>
<dbReference type="Gene3D" id="1.20.1060.10">
    <property type="entry name" value="Taq DNA Polymerase, Chain T, domain 4"/>
    <property type="match status" value="1"/>
</dbReference>
<evidence type="ECO:0000256" key="1">
    <source>
        <dbReference type="ARBA" id="ARBA00007705"/>
    </source>
</evidence>
<dbReference type="CDD" id="cd08637">
    <property type="entry name" value="DNA_pol_A_pol_I_C"/>
    <property type="match status" value="1"/>
</dbReference>
<keyword evidence="15 19" id="KW-0238">DNA-binding</keyword>
<dbReference type="InterPro" id="IPR002298">
    <property type="entry name" value="DNA_polymerase_A"/>
</dbReference>
<keyword evidence="10 19" id="KW-0227">DNA damage</keyword>
<evidence type="ECO:0000259" key="20">
    <source>
        <dbReference type="SMART" id="SM00474"/>
    </source>
</evidence>
<dbReference type="InterPro" id="IPR001098">
    <property type="entry name" value="DNA-dir_DNA_pol_A_palm_dom"/>
</dbReference>
<evidence type="ECO:0000256" key="9">
    <source>
        <dbReference type="ARBA" id="ARBA00022759"/>
    </source>
</evidence>
<evidence type="ECO:0000313" key="24">
    <source>
        <dbReference type="Proteomes" id="UP000586305"/>
    </source>
</evidence>
<dbReference type="SMART" id="SM00474">
    <property type="entry name" value="35EXOc"/>
    <property type="match status" value="1"/>
</dbReference>
<keyword evidence="7 19" id="KW-0235">DNA replication</keyword>
<comment type="subunit">
    <text evidence="2">Single-chain monomer with multiple functions.</text>
</comment>
<evidence type="ECO:0000256" key="10">
    <source>
        <dbReference type="ARBA" id="ARBA00022763"/>
    </source>
</evidence>
<dbReference type="GO" id="GO:0008409">
    <property type="term" value="F:5'-3' exonuclease activity"/>
    <property type="evidence" value="ECO:0007669"/>
    <property type="project" value="UniProtKB-UniRule"/>
</dbReference>
<dbReference type="FunFam" id="3.30.420.10:FF:000026">
    <property type="entry name" value="DNA polymerase I"/>
    <property type="match status" value="1"/>
</dbReference>
<dbReference type="RefSeq" id="WP_171626184.1">
    <property type="nucleotide sequence ID" value="NZ_JABBPG010000004.1"/>
</dbReference>
<dbReference type="EMBL" id="JABBPG010000004">
    <property type="protein sequence ID" value="NOU51118.1"/>
    <property type="molecule type" value="Genomic_DNA"/>
</dbReference>
<dbReference type="InterPro" id="IPR043502">
    <property type="entry name" value="DNA/RNA_pol_sf"/>
</dbReference>
<dbReference type="EC" id="2.7.7.7" evidence="3 18"/>
<dbReference type="Gene3D" id="1.10.150.20">
    <property type="entry name" value="5' to 3' exonuclease, C-terminal subdomain"/>
    <property type="match status" value="2"/>
</dbReference>
<dbReference type="GO" id="GO:0003887">
    <property type="term" value="F:DNA-directed DNA polymerase activity"/>
    <property type="evidence" value="ECO:0007669"/>
    <property type="project" value="UniProtKB-UniRule"/>
</dbReference>
<dbReference type="InterPro" id="IPR029060">
    <property type="entry name" value="PIN-like_dom_sf"/>
</dbReference>
<dbReference type="GO" id="GO:0004519">
    <property type="term" value="F:endonuclease activity"/>
    <property type="evidence" value="ECO:0007669"/>
    <property type="project" value="UniProtKB-KW"/>
</dbReference>
<comment type="catalytic activity">
    <reaction evidence="17 19">
        <text>DNA(n) + a 2'-deoxyribonucleoside 5'-triphosphate = DNA(n+1) + diphosphate</text>
        <dbReference type="Rhea" id="RHEA:22508"/>
        <dbReference type="Rhea" id="RHEA-COMP:17339"/>
        <dbReference type="Rhea" id="RHEA-COMP:17340"/>
        <dbReference type="ChEBI" id="CHEBI:33019"/>
        <dbReference type="ChEBI" id="CHEBI:61560"/>
        <dbReference type="ChEBI" id="CHEBI:173112"/>
        <dbReference type="EC" id="2.7.7.7"/>
    </reaction>
</comment>
<gene>
    <name evidence="19 23" type="primary">polA</name>
    <name evidence="23" type="ORF">HG263_11315</name>
</gene>
<keyword evidence="6 19" id="KW-0548">Nucleotidyltransferase</keyword>
<dbReference type="InterPro" id="IPR020046">
    <property type="entry name" value="5-3_exonucl_a-hlix_arch_N"/>
</dbReference>
<dbReference type="PANTHER" id="PTHR10133:SF27">
    <property type="entry name" value="DNA POLYMERASE NU"/>
    <property type="match status" value="1"/>
</dbReference>
<keyword evidence="9" id="KW-0255">Endonuclease</keyword>
<dbReference type="InterPro" id="IPR018320">
    <property type="entry name" value="DNA_polymerase_1"/>
</dbReference>
<evidence type="ECO:0000256" key="14">
    <source>
        <dbReference type="ARBA" id="ARBA00022958"/>
    </source>
</evidence>
<dbReference type="Pfam" id="PF01612">
    <property type="entry name" value="DNA_pol_A_exo1"/>
    <property type="match status" value="1"/>
</dbReference>
<evidence type="ECO:0000256" key="3">
    <source>
        <dbReference type="ARBA" id="ARBA00012417"/>
    </source>
</evidence>
<evidence type="ECO:0000256" key="7">
    <source>
        <dbReference type="ARBA" id="ARBA00022705"/>
    </source>
</evidence>
<evidence type="ECO:0000256" key="8">
    <source>
        <dbReference type="ARBA" id="ARBA00022722"/>
    </source>
</evidence>
<accession>A0A849VEA7</accession>
<comment type="caution">
    <text evidence="23">The sequence shown here is derived from an EMBL/GenBank/DDBJ whole genome shotgun (WGS) entry which is preliminary data.</text>
</comment>
<dbReference type="Pfam" id="PF02739">
    <property type="entry name" value="5_3_exonuc_N"/>
    <property type="match status" value="1"/>
</dbReference>
<evidence type="ECO:0000256" key="16">
    <source>
        <dbReference type="ARBA" id="ARBA00023204"/>
    </source>
</evidence>
<dbReference type="SUPFAM" id="SSF47807">
    <property type="entry name" value="5' to 3' exonuclease, C-terminal subdomain"/>
    <property type="match status" value="1"/>
</dbReference>
<evidence type="ECO:0000256" key="19">
    <source>
        <dbReference type="RuleBase" id="RU004460"/>
    </source>
</evidence>